<organism evidence="2 3">
    <name type="scientific">Cajanus cajan</name>
    <name type="common">Pigeon pea</name>
    <name type="synonym">Cajanus indicus</name>
    <dbReference type="NCBI Taxonomy" id="3821"/>
    <lineage>
        <taxon>Eukaryota</taxon>
        <taxon>Viridiplantae</taxon>
        <taxon>Streptophyta</taxon>
        <taxon>Embryophyta</taxon>
        <taxon>Tracheophyta</taxon>
        <taxon>Spermatophyta</taxon>
        <taxon>Magnoliopsida</taxon>
        <taxon>eudicotyledons</taxon>
        <taxon>Gunneridae</taxon>
        <taxon>Pentapetalae</taxon>
        <taxon>rosids</taxon>
        <taxon>fabids</taxon>
        <taxon>Fabales</taxon>
        <taxon>Fabaceae</taxon>
        <taxon>Papilionoideae</taxon>
        <taxon>50 kb inversion clade</taxon>
        <taxon>NPAAA clade</taxon>
        <taxon>indigoferoid/millettioid clade</taxon>
        <taxon>Phaseoleae</taxon>
        <taxon>Cajanus</taxon>
    </lineage>
</organism>
<gene>
    <name evidence="2" type="ORF">KK1_005982</name>
</gene>
<dbReference type="PANTHER" id="PTHR37187">
    <property type="entry name" value="EXPRESSED PROTEIN"/>
    <property type="match status" value="1"/>
</dbReference>
<protein>
    <submittedName>
        <fullName evidence="2">Uncharacterized protein</fullName>
    </submittedName>
</protein>
<name>A0A151U1Z9_CAJCA</name>
<dbReference type="Proteomes" id="UP000075243">
    <property type="component" value="Chromosome 2"/>
</dbReference>
<proteinExistence type="predicted"/>
<feature type="region of interest" description="Disordered" evidence="1">
    <location>
        <begin position="197"/>
        <end position="285"/>
    </location>
</feature>
<feature type="compositionally biased region" description="Basic and acidic residues" evidence="1">
    <location>
        <begin position="107"/>
        <end position="141"/>
    </location>
</feature>
<evidence type="ECO:0000256" key="1">
    <source>
        <dbReference type="SAM" id="MobiDB-lite"/>
    </source>
</evidence>
<dbReference type="OMA" id="SSWKSCC"/>
<evidence type="ECO:0000313" key="3">
    <source>
        <dbReference type="Proteomes" id="UP000075243"/>
    </source>
</evidence>
<dbReference type="EMBL" id="CM003604">
    <property type="protein sequence ID" value="KYP73362.1"/>
    <property type="molecule type" value="Genomic_DNA"/>
</dbReference>
<feature type="compositionally biased region" description="Polar residues" evidence="1">
    <location>
        <begin position="257"/>
        <end position="272"/>
    </location>
</feature>
<dbReference type="PANTHER" id="PTHR37187:SF7">
    <property type="entry name" value="EXPRESSED PROTEIN"/>
    <property type="match status" value="1"/>
</dbReference>
<keyword evidence="3" id="KW-1185">Reference proteome</keyword>
<feature type="compositionally biased region" description="Polar residues" evidence="1">
    <location>
        <begin position="46"/>
        <end position="62"/>
    </location>
</feature>
<evidence type="ECO:0000313" key="2">
    <source>
        <dbReference type="EMBL" id="KYP73362.1"/>
    </source>
</evidence>
<feature type="compositionally biased region" description="Polar residues" evidence="1">
    <location>
        <begin position="16"/>
        <end position="26"/>
    </location>
</feature>
<sequence>MPSASRRKAKKLKTLTILNHHSSPADQLQGRAAVSSNHSKKMEGSLNGTLQNTQNEETQSLSQDKEVAVEVDEETPQTPSEELVESSKVEETQEDVTESVAETFESDAVKDAQDESSKELESDTVELELKEQQEEKEKDLAPSEDNNNNNEASSVSGNEGLGETEVVETVVKDMEVGEEEENVLSSVVTVKLQEETSEVFGDSSLPPTGDVVSEETVETSVAKSDESDKIVAPTIIEKSLDLEPTLDEKVGEPSGGQEESSNESAKETSQPSPSVPEAESTENQKQVLVITYKTIGPVTQSENSSWKSCCGLLEIVMGGSR</sequence>
<dbReference type="Gramene" id="C.cajan_05837.t">
    <property type="protein sequence ID" value="C.cajan_05837.t"/>
    <property type="gene ID" value="C.cajan_05837"/>
</dbReference>
<reference evidence="2 3" key="1">
    <citation type="journal article" date="2012" name="Nat. Biotechnol.">
        <title>Draft genome sequence of pigeonpea (Cajanus cajan), an orphan legume crop of resource-poor farmers.</title>
        <authorList>
            <person name="Varshney R.K."/>
            <person name="Chen W."/>
            <person name="Li Y."/>
            <person name="Bharti A.K."/>
            <person name="Saxena R.K."/>
            <person name="Schlueter J.A."/>
            <person name="Donoghue M.T."/>
            <person name="Azam S."/>
            <person name="Fan G."/>
            <person name="Whaley A.M."/>
            <person name="Farmer A.D."/>
            <person name="Sheridan J."/>
            <person name="Iwata A."/>
            <person name="Tuteja R."/>
            <person name="Penmetsa R.V."/>
            <person name="Wu W."/>
            <person name="Upadhyaya H.D."/>
            <person name="Yang S.P."/>
            <person name="Shah T."/>
            <person name="Saxena K.B."/>
            <person name="Michael T."/>
            <person name="McCombie W.R."/>
            <person name="Yang B."/>
            <person name="Zhang G."/>
            <person name="Yang H."/>
            <person name="Wang J."/>
            <person name="Spillane C."/>
            <person name="Cook D.R."/>
            <person name="May G.D."/>
            <person name="Xu X."/>
            <person name="Jackson S.A."/>
        </authorList>
    </citation>
    <scope>NUCLEOTIDE SEQUENCE [LARGE SCALE GENOMIC DNA]</scope>
    <source>
        <strain evidence="3">cv. Asha</strain>
    </source>
</reference>
<feature type="compositionally biased region" description="Low complexity" evidence="1">
    <location>
        <begin position="143"/>
        <end position="165"/>
    </location>
</feature>
<feature type="region of interest" description="Disordered" evidence="1">
    <location>
        <begin position="1"/>
        <end position="165"/>
    </location>
</feature>
<feature type="compositionally biased region" description="Basic and acidic residues" evidence="1">
    <location>
        <begin position="238"/>
        <end position="251"/>
    </location>
</feature>
<accession>A0A151U1Z9</accession>
<feature type="compositionally biased region" description="Basic residues" evidence="1">
    <location>
        <begin position="1"/>
        <end position="13"/>
    </location>
</feature>
<dbReference type="AlphaFoldDB" id="A0A151U1Z9"/>